<accession>A0A1E5G0Z0</accession>
<sequence length="193" mass="22416">MTKMKKISEWCYRNINVKIFLAVAIIFVLFMILVLPQVAEHSYEVTGTKSSPDTSFYYTASILYEIAEAYGEQGRVYYISSRFTFDVIWPIVYGVFLIAALTFVYQRISIESRWRRIHLLPFVGVGFDFLENIGASIVMARYPKTTPIIAELTPVFTLLKWISIYASFFFLLVGLTLWMVGFFKKLQSNTKRM</sequence>
<evidence type="ECO:0000313" key="3">
    <source>
        <dbReference type="Proteomes" id="UP000094296"/>
    </source>
</evidence>
<dbReference type="RefSeq" id="WP_069643587.1">
    <property type="nucleotide sequence ID" value="NZ_MIJE01000031.1"/>
</dbReference>
<organism evidence="2 3">
    <name type="scientific">Desulfuribacillus alkaliarsenatis</name>
    <dbReference type="NCBI Taxonomy" id="766136"/>
    <lineage>
        <taxon>Bacteria</taxon>
        <taxon>Bacillati</taxon>
        <taxon>Bacillota</taxon>
        <taxon>Desulfuribacillia</taxon>
        <taxon>Desulfuribacillales</taxon>
        <taxon>Desulfuribacillaceae</taxon>
        <taxon>Desulfuribacillus</taxon>
    </lineage>
</organism>
<dbReference type="AlphaFoldDB" id="A0A1E5G0Z0"/>
<protein>
    <submittedName>
        <fullName evidence="2">Uncharacterized protein</fullName>
    </submittedName>
</protein>
<proteinExistence type="predicted"/>
<gene>
    <name evidence="2" type="ORF">BHF68_07995</name>
</gene>
<keyword evidence="1" id="KW-1133">Transmembrane helix</keyword>
<dbReference type="EMBL" id="MIJE01000031">
    <property type="protein sequence ID" value="OEF96578.1"/>
    <property type="molecule type" value="Genomic_DNA"/>
</dbReference>
<dbReference type="OrthoDB" id="3727008at2"/>
<keyword evidence="1" id="KW-0812">Transmembrane</keyword>
<name>A0A1E5G0Z0_9FIRM</name>
<dbReference type="Proteomes" id="UP000094296">
    <property type="component" value="Unassembled WGS sequence"/>
</dbReference>
<reference evidence="2 3" key="1">
    <citation type="submission" date="2016-09" db="EMBL/GenBank/DDBJ databases">
        <title>Draft genome sequence for the type strain of Desulfuribacillus alkaliarsenatis AHT28, an obligately anaerobic, sulfidogenic bacterium isolated from Russian soda lake sediments.</title>
        <authorList>
            <person name="Abin C.A."/>
            <person name="Hollibaugh J.T."/>
        </authorList>
    </citation>
    <scope>NUCLEOTIDE SEQUENCE [LARGE SCALE GENOMIC DNA]</scope>
    <source>
        <strain evidence="2 3">AHT28</strain>
    </source>
</reference>
<evidence type="ECO:0000313" key="2">
    <source>
        <dbReference type="EMBL" id="OEF96578.1"/>
    </source>
</evidence>
<dbReference type="STRING" id="766136.BHF68_07995"/>
<evidence type="ECO:0000256" key="1">
    <source>
        <dbReference type="SAM" id="Phobius"/>
    </source>
</evidence>
<keyword evidence="1" id="KW-0472">Membrane</keyword>
<feature type="transmembrane region" description="Helical" evidence="1">
    <location>
        <begin position="162"/>
        <end position="183"/>
    </location>
</feature>
<keyword evidence="3" id="KW-1185">Reference proteome</keyword>
<comment type="caution">
    <text evidence="2">The sequence shown here is derived from an EMBL/GenBank/DDBJ whole genome shotgun (WGS) entry which is preliminary data.</text>
</comment>
<feature type="transmembrane region" description="Helical" evidence="1">
    <location>
        <begin position="87"/>
        <end position="105"/>
    </location>
</feature>
<feature type="transmembrane region" description="Helical" evidence="1">
    <location>
        <begin position="117"/>
        <end position="142"/>
    </location>
</feature>
<feature type="transmembrane region" description="Helical" evidence="1">
    <location>
        <begin position="20"/>
        <end position="39"/>
    </location>
</feature>